<gene>
    <name evidence="4" type="ORF">CYCCA115_LOCUS18512</name>
</gene>
<dbReference type="Pfam" id="PF02141">
    <property type="entry name" value="DENN"/>
    <property type="match status" value="1"/>
</dbReference>
<dbReference type="InterPro" id="IPR001194">
    <property type="entry name" value="cDENN_dom"/>
</dbReference>
<evidence type="ECO:0000259" key="3">
    <source>
        <dbReference type="PROSITE" id="PS50211"/>
    </source>
</evidence>
<protein>
    <submittedName>
        <fullName evidence="4">Uncharacterized protein</fullName>
    </submittedName>
</protein>
<dbReference type="SMART" id="SM00799">
    <property type="entry name" value="DENN"/>
    <property type="match status" value="1"/>
</dbReference>
<dbReference type="Gene3D" id="3.40.50.11500">
    <property type="match status" value="1"/>
</dbReference>
<feature type="domain" description="UDENN" evidence="3">
    <location>
        <begin position="1036"/>
        <end position="1400"/>
    </location>
</feature>
<dbReference type="EMBL" id="CAKOGP040002047">
    <property type="protein sequence ID" value="CAJ1960097.1"/>
    <property type="molecule type" value="Genomic_DNA"/>
</dbReference>
<dbReference type="InterPro" id="IPR037516">
    <property type="entry name" value="Tripartite_DENN"/>
</dbReference>
<dbReference type="InterPro" id="IPR036034">
    <property type="entry name" value="PDZ_sf"/>
</dbReference>
<keyword evidence="5" id="KW-1185">Reference proteome</keyword>
<dbReference type="GO" id="GO:0032483">
    <property type="term" value="P:regulation of Rab protein signal transduction"/>
    <property type="evidence" value="ECO:0007669"/>
    <property type="project" value="TreeGrafter"/>
</dbReference>
<reference evidence="4" key="1">
    <citation type="submission" date="2023-08" db="EMBL/GenBank/DDBJ databases">
        <authorList>
            <person name="Audoor S."/>
            <person name="Bilcke G."/>
        </authorList>
    </citation>
    <scope>NUCLEOTIDE SEQUENCE</scope>
</reference>
<evidence type="ECO:0000313" key="4">
    <source>
        <dbReference type="EMBL" id="CAJ1960097.1"/>
    </source>
</evidence>
<feature type="region of interest" description="Disordered" evidence="1">
    <location>
        <begin position="1028"/>
        <end position="1059"/>
    </location>
</feature>
<evidence type="ECO:0000259" key="2">
    <source>
        <dbReference type="PROSITE" id="PS50106"/>
    </source>
</evidence>
<dbReference type="GO" id="GO:0031410">
    <property type="term" value="C:cytoplasmic vesicle"/>
    <property type="evidence" value="ECO:0007669"/>
    <property type="project" value="TreeGrafter"/>
</dbReference>
<dbReference type="PANTHER" id="PTHR12296">
    <property type="entry name" value="DENN DOMAIN-CONTAINING PROTEIN 4"/>
    <property type="match status" value="1"/>
</dbReference>
<accession>A0AAD2JLA7</accession>
<dbReference type="PANTHER" id="PTHR12296:SF21">
    <property type="entry name" value="DENN DOMAIN-CONTAINING PROTEIN 3"/>
    <property type="match status" value="1"/>
</dbReference>
<feature type="domain" description="PDZ" evidence="2">
    <location>
        <begin position="307"/>
        <end position="382"/>
    </location>
</feature>
<comment type="caution">
    <text evidence="4">The sequence shown here is derived from an EMBL/GenBank/DDBJ whole genome shotgun (WGS) entry which is preliminary data.</text>
</comment>
<proteinExistence type="predicted"/>
<feature type="compositionally biased region" description="Basic and acidic residues" evidence="1">
    <location>
        <begin position="26"/>
        <end position="37"/>
    </location>
</feature>
<feature type="compositionally biased region" description="Polar residues" evidence="1">
    <location>
        <begin position="177"/>
        <end position="189"/>
    </location>
</feature>
<dbReference type="Proteomes" id="UP001295423">
    <property type="component" value="Unassembled WGS sequence"/>
</dbReference>
<name>A0AAD2JLA7_9STRA</name>
<feature type="compositionally biased region" description="Low complexity" evidence="1">
    <location>
        <begin position="48"/>
        <end position="58"/>
    </location>
</feature>
<dbReference type="InterPro" id="IPR001478">
    <property type="entry name" value="PDZ"/>
</dbReference>
<evidence type="ECO:0000256" key="1">
    <source>
        <dbReference type="SAM" id="MobiDB-lite"/>
    </source>
</evidence>
<feature type="compositionally biased region" description="Basic and acidic residues" evidence="1">
    <location>
        <begin position="110"/>
        <end position="121"/>
    </location>
</feature>
<dbReference type="PROSITE" id="PS50211">
    <property type="entry name" value="DENN"/>
    <property type="match status" value="1"/>
</dbReference>
<evidence type="ECO:0000313" key="5">
    <source>
        <dbReference type="Proteomes" id="UP001295423"/>
    </source>
</evidence>
<feature type="region of interest" description="Disordered" evidence="1">
    <location>
        <begin position="1"/>
        <end position="199"/>
    </location>
</feature>
<dbReference type="InterPro" id="IPR043153">
    <property type="entry name" value="DENN_C"/>
</dbReference>
<feature type="region of interest" description="Disordered" evidence="1">
    <location>
        <begin position="247"/>
        <end position="272"/>
    </location>
</feature>
<dbReference type="PROSITE" id="PS50106">
    <property type="entry name" value="PDZ"/>
    <property type="match status" value="1"/>
</dbReference>
<sequence>MASVENIEDGSLPSPTENTVVTETETETKPETNKADETAAEETPPHLASAPAPDASSQADEKRPSDASSIVDPQGESEQNTQEPGASPDVNIGNSKGAKILLNRFSNWKETTKQKGQEFLKEQGPTIQEKANRVWKQAPSIPRFPPVPRTTPSKSEDAAKMFVNMSTDAPDKEKTEGTANSAGNETDVMTTDDKAPGGPQSDDFEDLLNIEGKVGKAISQASKAATKATVAASVVAETVTTNFRGRYNAGKSEEAEEKQEEEKVLSHPSRTLPESQTELILKSRVGEHMQEIIDNLEPHQFAMLLGRGMLGTNLKQCYLKNHGVYVDYLVAGGQAEASRIIRSGDLLVKLGDVDLRKQTIVQIPKEIAKSRRPAVLILSQGTPVPVERMNYLDIAVAMMHRARYVSRKKGAEGDNKDAVCENPVPVEDSNNAFLTPPAPTMELRKEFEKEVTLRCNDDFDMEELLQVASEDDNFRNAVRNAFLTCALDSRRLSFLVRHLSDNGEVDDNGPEGSLGPNAQFMLFLELVSFLDLYHLTPPARLKEMTSRIAYKFFLPTSIGSGLQPPLFDFHTIVPDSSLRHLEFVLGGKTPNQSIPKDVFLDFLKAVVDSLTGAPFLSFLNSNQCARMRAFMRNTAPYVNLPLGKLVDDLVSKSKEPGARNSFSYIIVFLLYQLEKEPIGEHRFSKEEVESKRIVGAPNDICCSIFIKRAFVPELKAMKESFESKKALDDNDTKRIVALCKKFWDIYVSELSELSAKCIEVEKSHSKVRSILEESVKKSAKAGSTFAESILTSGIIEEVTTLADELLYNYASNSHTKFREHKVHELLCNELAKGFSNHSLFSNKQEIPNLPQGCIKRLLRKAEFPDGVSSHKPFKAPTSEGSSEKPYPNAQYAVIFGTAIGPALASQMPVPGIESSDIRRYACLPVSLDKEVKMDSLLDADSILPPTFESYAVVPQMKIMPFSKASNGTRISSDGWQVSLVSFVIPNAESSASDPAESSLYGVSLVFVKDSMESKEKVSPIRTEFVVNEASGEGGSESPISFASEGKADESTAGGGKSTALRQVKVSSALPVLNEKMKEEPWHVRIEKDEYHNPSNPTTIGLALVCNRNVIYAMRDTLSRLLFDFSKQPGTSGGPVATLSCQGLIDVLGGFSHKDIESASLLRILEPHLKGANASWVDRPITDQSRAFKDQAVRQLSDCLPPTPLALMFATALLEQKIILSSSRRSVLHAATTGLCAMLEPLEWSHLLVPLVPSTLAVDLIQYPAPFILGVPSGDADNGELLGNLPEDVTLVDLDVGRVILAPAFGKDNEMVRKSTDVEATAKALRSQILYLAHSLGTLFGGALRPNTWGCDAPSLGNGESEGTSVERLLSMSHRFINEILTGVPSCCFWIEEATQNYNTSTEPTVLFDEDRFFAIKTRRSTIANKGLFQAEDTDGDLALNLDDFDLILESFLRCQSMSTYISSRPKSDMVYC</sequence>
<dbReference type="SUPFAM" id="SSF50156">
    <property type="entry name" value="PDZ domain-like"/>
    <property type="match status" value="1"/>
</dbReference>
<dbReference type="InterPro" id="IPR051696">
    <property type="entry name" value="DENN_Domain_GEFs"/>
</dbReference>
<organism evidence="4 5">
    <name type="scientific">Cylindrotheca closterium</name>
    <dbReference type="NCBI Taxonomy" id="2856"/>
    <lineage>
        <taxon>Eukaryota</taxon>
        <taxon>Sar</taxon>
        <taxon>Stramenopiles</taxon>
        <taxon>Ochrophyta</taxon>
        <taxon>Bacillariophyta</taxon>
        <taxon>Bacillariophyceae</taxon>
        <taxon>Bacillariophycidae</taxon>
        <taxon>Bacillariales</taxon>
        <taxon>Bacillariaceae</taxon>
        <taxon>Cylindrotheca</taxon>
    </lineage>
</organism>